<name>A0A4S8L8C0_DENBC</name>
<reference evidence="2 3" key="1">
    <citation type="journal article" date="2019" name="Nat. Ecol. Evol.">
        <title>Megaphylogeny resolves global patterns of mushroom evolution.</title>
        <authorList>
            <person name="Varga T."/>
            <person name="Krizsan K."/>
            <person name="Foldi C."/>
            <person name="Dima B."/>
            <person name="Sanchez-Garcia M."/>
            <person name="Sanchez-Ramirez S."/>
            <person name="Szollosi G.J."/>
            <person name="Szarkandi J.G."/>
            <person name="Papp V."/>
            <person name="Albert L."/>
            <person name="Andreopoulos W."/>
            <person name="Angelini C."/>
            <person name="Antonin V."/>
            <person name="Barry K.W."/>
            <person name="Bougher N.L."/>
            <person name="Buchanan P."/>
            <person name="Buyck B."/>
            <person name="Bense V."/>
            <person name="Catcheside P."/>
            <person name="Chovatia M."/>
            <person name="Cooper J."/>
            <person name="Damon W."/>
            <person name="Desjardin D."/>
            <person name="Finy P."/>
            <person name="Geml J."/>
            <person name="Haridas S."/>
            <person name="Hughes K."/>
            <person name="Justo A."/>
            <person name="Karasinski D."/>
            <person name="Kautmanova I."/>
            <person name="Kiss B."/>
            <person name="Kocsube S."/>
            <person name="Kotiranta H."/>
            <person name="LaButti K.M."/>
            <person name="Lechner B.E."/>
            <person name="Liimatainen K."/>
            <person name="Lipzen A."/>
            <person name="Lukacs Z."/>
            <person name="Mihaltcheva S."/>
            <person name="Morgado L.N."/>
            <person name="Niskanen T."/>
            <person name="Noordeloos M.E."/>
            <person name="Ohm R.A."/>
            <person name="Ortiz-Santana B."/>
            <person name="Ovrebo C."/>
            <person name="Racz N."/>
            <person name="Riley R."/>
            <person name="Savchenko A."/>
            <person name="Shiryaev A."/>
            <person name="Soop K."/>
            <person name="Spirin V."/>
            <person name="Szebenyi C."/>
            <person name="Tomsovsky M."/>
            <person name="Tulloss R.E."/>
            <person name="Uehling J."/>
            <person name="Grigoriev I.V."/>
            <person name="Vagvolgyi C."/>
            <person name="Papp T."/>
            <person name="Martin F.M."/>
            <person name="Miettinen O."/>
            <person name="Hibbett D.S."/>
            <person name="Nagy L.G."/>
        </authorList>
    </citation>
    <scope>NUCLEOTIDE SEQUENCE [LARGE SCALE GENOMIC DNA]</scope>
    <source>
        <strain evidence="2 3">CBS 962.96</strain>
    </source>
</reference>
<sequence>MASGINNFSDIKACQKGATTPFQTLRSSSTLSTNPSAAPIAGSGTPAASGQARVPLLLKLNLHMTPLLHDSHDPNPPPLSPVRLNPQSDSFLNPVPNSVAIATKSTS</sequence>
<evidence type="ECO:0000313" key="2">
    <source>
        <dbReference type="EMBL" id="THU84957.1"/>
    </source>
</evidence>
<feature type="region of interest" description="Disordered" evidence="1">
    <location>
        <begin position="68"/>
        <end position="95"/>
    </location>
</feature>
<proteinExistence type="predicted"/>
<accession>A0A4S8L8C0</accession>
<feature type="region of interest" description="Disordered" evidence="1">
    <location>
        <begin position="25"/>
        <end position="49"/>
    </location>
</feature>
<protein>
    <submittedName>
        <fullName evidence="2">Uncharacterized protein</fullName>
    </submittedName>
</protein>
<keyword evidence="3" id="KW-1185">Reference proteome</keyword>
<feature type="compositionally biased region" description="Polar residues" evidence="1">
    <location>
        <begin position="25"/>
        <end position="36"/>
    </location>
</feature>
<gene>
    <name evidence="2" type="ORF">K435DRAFT_970937</name>
</gene>
<organism evidence="2 3">
    <name type="scientific">Dendrothele bispora (strain CBS 962.96)</name>
    <dbReference type="NCBI Taxonomy" id="1314807"/>
    <lineage>
        <taxon>Eukaryota</taxon>
        <taxon>Fungi</taxon>
        <taxon>Dikarya</taxon>
        <taxon>Basidiomycota</taxon>
        <taxon>Agaricomycotina</taxon>
        <taxon>Agaricomycetes</taxon>
        <taxon>Agaricomycetidae</taxon>
        <taxon>Agaricales</taxon>
        <taxon>Agaricales incertae sedis</taxon>
        <taxon>Dendrothele</taxon>
    </lineage>
</organism>
<dbReference type="AlphaFoldDB" id="A0A4S8L8C0"/>
<evidence type="ECO:0000256" key="1">
    <source>
        <dbReference type="SAM" id="MobiDB-lite"/>
    </source>
</evidence>
<dbReference type="Proteomes" id="UP000297245">
    <property type="component" value="Unassembled WGS sequence"/>
</dbReference>
<dbReference type="EMBL" id="ML179572">
    <property type="protein sequence ID" value="THU84957.1"/>
    <property type="molecule type" value="Genomic_DNA"/>
</dbReference>
<evidence type="ECO:0000313" key="3">
    <source>
        <dbReference type="Proteomes" id="UP000297245"/>
    </source>
</evidence>